<gene>
    <name evidence="1" type="ORF">C8P68_1078</name>
</gene>
<dbReference type="EMBL" id="QAOQ01000007">
    <property type="protein sequence ID" value="PTQ93951.1"/>
    <property type="molecule type" value="Genomic_DNA"/>
</dbReference>
<protein>
    <submittedName>
        <fullName evidence="1">Uncharacterized protein</fullName>
    </submittedName>
</protein>
<accession>A0A2T5J652</accession>
<keyword evidence="2" id="KW-1185">Reference proteome</keyword>
<dbReference type="AlphaFoldDB" id="A0A2T5J652"/>
<sequence length="319" mass="36947">MLNELSLSTQGNRREAENSLETFIAAATNAGSHGFTQLRLHEGAIQTLYQIPLAENFNIDHWLKDGNVNSDYKDKFRLLLSSFPLFGDEELEAATELNNSEFKHQLDTDESIAYGLGAAYLFDTLAISLITHNCWKKSFIDLSHYYITASGNDQTTSVKVKHFYDEKSFDEHLDWWKEQQVDSLNKANELWDKRDELFKNLIFSPEVQVSLKRIGFSKFFYQIIDRLKALDSFAANWKQGAFETKEVNETTNLRISTESDLTLRSYGTLRKFTVEGKGKKVFDHHIKTGELRFHFYPDNSNHKIYVGYIGPHLKTWLFK</sequence>
<evidence type="ECO:0000313" key="2">
    <source>
        <dbReference type="Proteomes" id="UP000244168"/>
    </source>
</evidence>
<name>A0A2T5J652_9SPHI</name>
<comment type="caution">
    <text evidence="1">The sequence shown here is derived from an EMBL/GenBank/DDBJ whole genome shotgun (WGS) entry which is preliminary data.</text>
</comment>
<proteinExistence type="predicted"/>
<evidence type="ECO:0000313" key="1">
    <source>
        <dbReference type="EMBL" id="PTQ93951.1"/>
    </source>
</evidence>
<dbReference type="Proteomes" id="UP000244168">
    <property type="component" value="Unassembled WGS sequence"/>
</dbReference>
<organism evidence="1 2">
    <name type="scientific">Mucilaginibacter yixingensis</name>
    <dbReference type="NCBI Taxonomy" id="1295612"/>
    <lineage>
        <taxon>Bacteria</taxon>
        <taxon>Pseudomonadati</taxon>
        <taxon>Bacteroidota</taxon>
        <taxon>Sphingobacteriia</taxon>
        <taxon>Sphingobacteriales</taxon>
        <taxon>Sphingobacteriaceae</taxon>
        <taxon>Mucilaginibacter</taxon>
    </lineage>
</organism>
<reference evidence="1 2" key="1">
    <citation type="submission" date="2018-04" db="EMBL/GenBank/DDBJ databases">
        <title>Genomic Encyclopedia of Archaeal and Bacterial Type Strains, Phase II (KMG-II): from individual species to whole genera.</title>
        <authorList>
            <person name="Goeker M."/>
        </authorList>
    </citation>
    <scope>NUCLEOTIDE SEQUENCE [LARGE SCALE GENOMIC DNA]</scope>
    <source>
        <strain evidence="1 2">DSM 26809</strain>
    </source>
</reference>